<gene>
    <name evidence="2" type="ORF">ACFS29_10745</name>
</gene>
<evidence type="ECO:0000313" key="3">
    <source>
        <dbReference type="Proteomes" id="UP001597548"/>
    </source>
</evidence>
<dbReference type="Pfam" id="PF19777">
    <property type="entry name" value="DUF6263"/>
    <property type="match status" value="1"/>
</dbReference>
<keyword evidence="3" id="KW-1185">Reference proteome</keyword>
<proteinExistence type="predicted"/>
<reference evidence="3" key="1">
    <citation type="journal article" date="2019" name="Int. J. Syst. Evol. Microbiol.">
        <title>The Global Catalogue of Microorganisms (GCM) 10K type strain sequencing project: providing services to taxonomists for standard genome sequencing and annotation.</title>
        <authorList>
            <consortium name="The Broad Institute Genomics Platform"/>
            <consortium name="The Broad Institute Genome Sequencing Center for Infectious Disease"/>
            <person name="Wu L."/>
            <person name="Ma J."/>
        </authorList>
    </citation>
    <scope>NUCLEOTIDE SEQUENCE [LARGE SCALE GENOMIC DNA]</scope>
    <source>
        <strain evidence="3">KCTC 32514</strain>
    </source>
</reference>
<name>A0ABW5ZT46_9FLAO</name>
<feature type="chain" id="PRO_5046716011" evidence="1">
    <location>
        <begin position="22"/>
        <end position="299"/>
    </location>
</feature>
<dbReference type="EMBL" id="JBHUOS010000009">
    <property type="protein sequence ID" value="MFD2916117.1"/>
    <property type="molecule type" value="Genomic_DNA"/>
</dbReference>
<dbReference type="Proteomes" id="UP001597548">
    <property type="component" value="Unassembled WGS sequence"/>
</dbReference>
<dbReference type="InterPro" id="IPR046230">
    <property type="entry name" value="DUF6263"/>
</dbReference>
<keyword evidence="1" id="KW-0732">Signal</keyword>
<sequence length="299" mass="33376">MKPFFTTILVAFIATTSLISAQTSLVYNLKVGDQFKVSQVANQDIVQDMNGKKHEMKNLLEGDFTFIVEEINDSLYGLKFKFDRFKMVSSSNLIGEIMNINTNDSIADDDIEGKIFAQLVTVDLGMKMYKNGKIKSIKGSNALISKMVNAVGDIDEFTKEVMKESMKSEFSNESLSKSFEQMTYIYPNHAVNIGDTWENNFEGDLSSKNTWTLESITNDDIVITGKSSVIFNNTDVDVAMNLTGDMTSNIITSKKTGFVKTMTTTSTVNGNSIMHKMNDLKVPTSIISNVTYKIEKHVQ</sequence>
<dbReference type="RefSeq" id="WP_194508127.1">
    <property type="nucleotide sequence ID" value="NZ_JADILU010000004.1"/>
</dbReference>
<accession>A0ABW5ZT46</accession>
<comment type="caution">
    <text evidence="2">The sequence shown here is derived from an EMBL/GenBank/DDBJ whole genome shotgun (WGS) entry which is preliminary data.</text>
</comment>
<organism evidence="2 3">
    <name type="scientific">Psychroserpens luteus</name>
    <dbReference type="NCBI Taxonomy" id="1434066"/>
    <lineage>
        <taxon>Bacteria</taxon>
        <taxon>Pseudomonadati</taxon>
        <taxon>Bacteroidota</taxon>
        <taxon>Flavobacteriia</taxon>
        <taxon>Flavobacteriales</taxon>
        <taxon>Flavobacteriaceae</taxon>
        <taxon>Psychroserpens</taxon>
    </lineage>
</organism>
<evidence type="ECO:0000313" key="2">
    <source>
        <dbReference type="EMBL" id="MFD2916117.1"/>
    </source>
</evidence>
<evidence type="ECO:0000256" key="1">
    <source>
        <dbReference type="SAM" id="SignalP"/>
    </source>
</evidence>
<protein>
    <submittedName>
        <fullName evidence="2">DUF6263 family protein</fullName>
    </submittedName>
</protein>
<feature type="signal peptide" evidence="1">
    <location>
        <begin position="1"/>
        <end position="21"/>
    </location>
</feature>